<proteinExistence type="inferred from homology"/>
<comment type="similarity">
    <text evidence="2 12">Belongs to the RNA methyltransferase RsmE family.</text>
</comment>
<dbReference type="NCBIfam" id="NF008692">
    <property type="entry name" value="PRK11713.1-5"/>
    <property type="match status" value="1"/>
</dbReference>
<evidence type="ECO:0000256" key="9">
    <source>
        <dbReference type="ARBA" id="ARBA00022691"/>
    </source>
</evidence>
<evidence type="ECO:0000256" key="5">
    <source>
        <dbReference type="ARBA" id="ARBA00022490"/>
    </source>
</evidence>
<keyword evidence="7 12" id="KW-0489">Methyltransferase</keyword>
<evidence type="ECO:0000256" key="8">
    <source>
        <dbReference type="ARBA" id="ARBA00022679"/>
    </source>
</evidence>
<dbReference type="EMBL" id="AEWV01000006">
    <property type="protein sequence ID" value="EGC18342.1"/>
    <property type="molecule type" value="Genomic_DNA"/>
</dbReference>
<organism evidence="15 16">
    <name type="scientific">Kingella denitrificans ATCC 33394</name>
    <dbReference type="NCBI Taxonomy" id="888741"/>
    <lineage>
        <taxon>Bacteria</taxon>
        <taxon>Pseudomonadati</taxon>
        <taxon>Pseudomonadota</taxon>
        <taxon>Betaproteobacteria</taxon>
        <taxon>Neisseriales</taxon>
        <taxon>Neisseriaceae</taxon>
        <taxon>Kingella</taxon>
    </lineage>
</organism>
<dbReference type="CDD" id="cd18084">
    <property type="entry name" value="RsmE-like"/>
    <property type="match status" value="1"/>
</dbReference>
<dbReference type="InterPro" id="IPR006700">
    <property type="entry name" value="RsmE"/>
</dbReference>
<keyword evidence="6 12" id="KW-0698">rRNA processing</keyword>
<dbReference type="RefSeq" id="WP_003781550.1">
    <property type="nucleotide sequence ID" value="NZ_GL870929.1"/>
</dbReference>
<evidence type="ECO:0000256" key="7">
    <source>
        <dbReference type="ARBA" id="ARBA00022603"/>
    </source>
</evidence>
<dbReference type="GO" id="GO:0070475">
    <property type="term" value="P:rRNA base methylation"/>
    <property type="evidence" value="ECO:0007669"/>
    <property type="project" value="TreeGrafter"/>
</dbReference>
<dbReference type="SUPFAM" id="SSF88697">
    <property type="entry name" value="PUA domain-like"/>
    <property type="match status" value="1"/>
</dbReference>
<dbReference type="PANTHER" id="PTHR30027:SF3">
    <property type="entry name" value="16S RRNA (URACIL(1498)-N(3))-METHYLTRANSFERASE"/>
    <property type="match status" value="1"/>
</dbReference>
<name>F0EXB3_9NEIS</name>
<dbReference type="SUPFAM" id="SSF75217">
    <property type="entry name" value="alpha/beta knot"/>
    <property type="match status" value="1"/>
</dbReference>
<comment type="catalytic activity">
    <reaction evidence="11 12">
        <text>uridine(1498) in 16S rRNA + S-adenosyl-L-methionine = N(3)-methyluridine(1498) in 16S rRNA + S-adenosyl-L-homocysteine + H(+)</text>
        <dbReference type="Rhea" id="RHEA:42920"/>
        <dbReference type="Rhea" id="RHEA-COMP:10283"/>
        <dbReference type="Rhea" id="RHEA-COMP:10284"/>
        <dbReference type="ChEBI" id="CHEBI:15378"/>
        <dbReference type="ChEBI" id="CHEBI:57856"/>
        <dbReference type="ChEBI" id="CHEBI:59789"/>
        <dbReference type="ChEBI" id="CHEBI:65315"/>
        <dbReference type="ChEBI" id="CHEBI:74502"/>
        <dbReference type="EC" id="2.1.1.193"/>
    </reaction>
</comment>
<evidence type="ECO:0000259" key="13">
    <source>
        <dbReference type="Pfam" id="PF04452"/>
    </source>
</evidence>
<dbReference type="EC" id="2.1.1.193" evidence="3 12"/>
<evidence type="ECO:0000259" key="14">
    <source>
        <dbReference type="Pfam" id="PF20260"/>
    </source>
</evidence>
<keyword evidence="9 12" id="KW-0949">S-adenosyl-L-methionine</keyword>
<comment type="function">
    <text evidence="10 12">Specifically methylates the N3 position of the uracil ring of uridine 1498 (m3U1498) in 16S rRNA. Acts on the fully assembled 30S ribosomal subunit.</text>
</comment>
<accession>F0EXB3</accession>
<evidence type="ECO:0000256" key="1">
    <source>
        <dbReference type="ARBA" id="ARBA00004496"/>
    </source>
</evidence>
<sequence length="241" mass="26640">MPRFYLPQLPNQGELALPESIVRHIHVLRLQAGDEIVLFDGQGMRVAATLQQVEKRKAACTIDSFLESDSESPLRIHLIQAVSSGERMDFTLQKSVELGVASITPVLSERCVVRLQGERADKRVQRWQEIAVSACEQCGRDIVPPVRPILRLADYLRQAAAEDGLKLLMSLQNAQSLREKQPAQRPVYLLIGPEGGWTAAEEQAAVQAGFEAITLGKRILRTETASLAAIAAMQTLWGDFC</sequence>
<keyword evidence="16" id="KW-1185">Reference proteome</keyword>
<gene>
    <name evidence="15" type="primary">rsmE</name>
    <name evidence="15" type="ORF">HMPREF9098_0491</name>
</gene>
<dbReference type="Proteomes" id="UP000004088">
    <property type="component" value="Unassembled WGS sequence"/>
</dbReference>
<dbReference type="InterPro" id="IPR046886">
    <property type="entry name" value="RsmE_MTase_dom"/>
</dbReference>
<dbReference type="HOGENOM" id="CLU_067442_5_1_4"/>
<evidence type="ECO:0000256" key="4">
    <source>
        <dbReference type="ARBA" id="ARBA00013673"/>
    </source>
</evidence>
<evidence type="ECO:0000256" key="3">
    <source>
        <dbReference type="ARBA" id="ARBA00012328"/>
    </source>
</evidence>
<dbReference type="PANTHER" id="PTHR30027">
    <property type="entry name" value="RIBOSOMAL RNA SMALL SUBUNIT METHYLTRANSFERASE E"/>
    <property type="match status" value="1"/>
</dbReference>
<evidence type="ECO:0000313" key="16">
    <source>
        <dbReference type="Proteomes" id="UP000004088"/>
    </source>
</evidence>
<dbReference type="InterPro" id="IPR046887">
    <property type="entry name" value="RsmE_PUA-like"/>
</dbReference>
<dbReference type="GO" id="GO:0070042">
    <property type="term" value="F:rRNA (uridine-N3-)-methyltransferase activity"/>
    <property type="evidence" value="ECO:0007669"/>
    <property type="project" value="TreeGrafter"/>
</dbReference>
<evidence type="ECO:0000256" key="2">
    <source>
        <dbReference type="ARBA" id="ARBA00005528"/>
    </source>
</evidence>
<dbReference type="GO" id="GO:0005737">
    <property type="term" value="C:cytoplasm"/>
    <property type="evidence" value="ECO:0007669"/>
    <property type="project" value="UniProtKB-SubCell"/>
</dbReference>
<dbReference type="Gene3D" id="3.40.1280.10">
    <property type="match status" value="1"/>
</dbReference>
<evidence type="ECO:0000313" key="15">
    <source>
        <dbReference type="EMBL" id="EGC18342.1"/>
    </source>
</evidence>
<dbReference type="Pfam" id="PF20260">
    <property type="entry name" value="PUA_4"/>
    <property type="match status" value="1"/>
</dbReference>
<reference evidence="15 16" key="1">
    <citation type="submission" date="2011-01" db="EMBL/GenBank/DDBJ databases">
        <authorList>
            <person name="Muzny D."/>
            <person name="Qin X."/>
            <person name="Deng J."/>
            <person name="Jiang H."/>
            <person name="Liu Y."/>
            <person name="Qu J."/>
            <person name="Song X.-Z."/>
            <person name="Zhang L."/>
            <person name="Thornton R."/>
            <person name="Coyle M."/>
            <person name="Francisco L."/>
            <person name="Jackson L."/>
            <person name="Javaid M."/>
            <person name="Korchina V."/>
            <person name="Kovar C."/>
            <person name="Mata R."/>
            <person name="Mathew T."/>
            <person name="Ngo R."/>
            <person name="Nguyen L."/>
            <person name="Nguyen N."/>
            <person name="Okwuonu G."/>
            <person name="Ongeri F."/>
            <person name="Pham C."/>
            <person name="Simmons D."/>
            <person name="Wilczek-Boney K."/>
            <person name="Hale W."/>
            <person name="Jakkamsetti A."/>
            <person name="Pham P."/>
            <person name="Ruth R."/>
            <person name="San Lucas F."/>
            <person name="Warren J."/>
            <person name="Zhang J."/>
            <person name="Zhao Z."/>
            <person name="Zhou C."/>
            <person name="Zhu D."/>
            <person name="Lee S."/>
            <person name="Bess C."/>
            <person name="Blankenburg K."/>
            <person name="Forbes L."/>
            <person name="Fu Q."/>
            <person name="Gubbala S."/>
            <person name="Hirani K."/>
            <person name="Jayaseelan J.C."/>
            <person name="Lara F."/>
            <person name="Munidasa M."/>
            <person name="Palculict T."/>
            <person name="Patil S."/>
            <person name="Pu L.-L."/>
            <person name="Saada N."/>
            <person name="Tang L."/>
            <person name="Weissenberger G."/>
            <person name="Zhu Y."/>
            <person name="Hemphill L."/>
            <person name="Shang Y."/>
            <person name="Youmans B."/>
            <person name="Ayvaz T."/>
            <person name="Ross M."/>
            <person name="Santibanez J."/>
            <person name="Aqrawi P."/>
            <person name="Gross S."/>
            <person name="Joshi V."/>
            <person name="Fowler G."/>
            <person name="Nazareth L."/>
            <person name="Reid J."/>
            <person name="Worley K."/>
            <person name="Petrosino J."/>
            <person name="Highlander S."/>
            <person name="Gibbs R."/>
        </authorList>
    </citation>
    <scope>NUCLEOTIDE SEQUENCE [LARGE SCALE GENOMIC DNA]</scope>
    <source>
        <strain evidence="15 16">ATCC 33394</strain>
    </source>
</reference>
<dbReference type="NCBIfam" id="TIGR00046">
    <property type="entry name" value="RsmE family RNA methyltransferase"/>
    <property type="match status" value="1"/>
</dbReference>
<dbReference type="InterPro" id="IPR029028">
    <property type="entry name" value="Alpha/beta_knot_MTases"/>
</dbReference>
<dbReference type="InterPro" id="IPR029026">
    <property type="entry name" value="tRNA_m1G_MTases_N"/>
</dbReference>
<dbReference type="PIRSF" id="PIRSF015601">
    <property type="entry name" value="MTase_slr0722"/>
    <property type="match status" value="1"/>
</dbReference>
<evidence type="ECO:0000256" key="12">
    <source>
        <dbReference type="PIRNR" id="PIRNR015601"/>
    </source>
</evidence>
<protein>
    <recommendedName>
        <fullName evidence="4 12">Ribosomal RNA small subunit methyltransferase E</fullName>
        <ecNumber evidence="3 12">2.1.1.193</ecNumber>
    </recommendedName>
</protein>
<comment type="subcellular location">
    <subcellularLocation>
        <location evidence="1 12">Cytoplasm</location>
    </subcellularLocation>
</comment>
<keyword evidence="8 12" id="KW-0808">Transferase</keyword>
<dbReference type="InterPro" id="IPR015947">
    <property type="entry name" value="PUA-like_sf"/>
</dbReference>
<dbReference type="AlphaFoldDB" id="F0EXB3"/>
<evidence type="ECO:0000256" key="10">
    <source>
        <dbReference type="ARBA" id="ARBA00025699"/>
    </source>
</evidence>
<keyword evidence="5 12" id="KW-0963">Cytoplasm</keyword>
<comment type="caution">
    <text evidence="15">The sequence shown here is derived from an EMBL/GenBank/DDBJ whole genome shotgun (WGS) entry which is preliminary data.</text>
</comment>
<evidence type="ECO:0000256" key="6">
    <source>
        <dbReference type="ARBA" id="ARBA00022552"/>
    </source>
</evidence>
<dbReference type="STRING" id="888741.HMPREF9098_0491"/>
<dbReference type="Pfam" id="PF04452">
    <property type="entry name" value="Methyltrans_RNA"/>
    <property type="match status" value="1"/>
</dbReference>
<feature type="domain" description="Ribosomal RNA small subunit methyltransferase E PUA-like" evidence="14">
    <location>
        <begin position="17"/>
        <end position="62"/>
    </location>
</feature>
<feature type="domain" description="Ribosomal RNA small subunit methyltransferase E methyltransferase" evidence="13">
    <location>
        <begin position="71"/>
        <end position="234"/>
    </location>
</feature>
<evidence type="ECO:0000256" key="11">
    <source>
        <dbReference type="ARBA" id="ARBA00047944"/>
    </source>
</evidence>